<dbReference type="Gene3D" id="2.60.40.10">
    <property type="entry name" value="Immunoglobulins"/>
    <property type="match status" value="1"/>
</dbReference>
<protein>
    <recommendedName>
        <fullName evidence="1">Fibronectin type III-like domain-containing protein</fullName>
    </recommendedName>
</protein>
<organism evidence="2 3">
    <name type="scientific">Metarhizium album (strain ARSEF 1941)</name>
    <dbReference type="NCBI Taxonomy" id="1081103"/>
    <lineage>
        <taxon>Eukaryota</taxon>
        <taxon>Fungi</taxon>
        <taxon>Dikarya</taxon>
        <taxon>Ascomycota</taxon>
        <taxon>Pezizomycotina</taxon>
        <taxon>Sordariomycetes</taxon>
        <taxon>Hypocreomycetidae</taxon>
        <taxon>Hypocreales</taxon>
        <taxon>Clavicipitaceae</taxon>
        <taxon>Metarhizium</taxon>
    </lineage>
</organism>
<evidence type="ECO:0000313" key="2">
    <source>
        <dbReference type="EMBL" id="KHN95221.1"/>
    </source>
</evidence>
<feature type="domain" description="Fibronectin type III-like" evidence="1">
    <location>
        <begin position="107"/>
        <end position="132"/>
    </location>
</feature>
<dbReference type="HOGENOM" id="CLU_1555622_0_0_1"/>
<comment type="caution">
    <text evidence="2">The sequence shown here is derived from an EMBL/GenBank/DDBJ whole genome shotgun (WGS) entry which is preliminary data.</text>
</comment>
<dbReference type="AlphaFoldDB" id="A0A0B2WGU1"/>
<dbReference type="GeneID" id="63741387"/>
<dbReference type="RefSeq" id="XP_040676287.1">
    <property type="nucleotide sequence ID" value="XM_040825730.1"/>
</dbReference>
<dbReference type="Pfam" id="PF14310">
    <property type="entry name" value="Fn3-like"/>
    <property type="match status" value="1"/>
</dbReference>
<dbReference type="STRING" id="1081103.A0A0B2WGU1"/>
<dbReference type="InterPro" id="IPR026891">
    <property type="entry name" value="Fn3-like"/>
</dbReference>
<dbReference type="InterPro" id="IPR013783">
    <property type="entry name" value="Ig-like_fold"/>
</dbReference>
<sequence length="172" mass="18797">MACINIEEVLKKLKLAEKVDLLAGKPLLVKKVSGFDIKEHGPEREADTPETAALLRRIGNETILLVFRSVGDVERGKVTAALKVKNTGRTKGAETARCTSSLSKLPRSTNRPVKELHGFARVELEAGEYEAVISDSSAIREDKAVRGGLVQCAGVVLVERDLIRECTLFLCR</sequence>
<dbReference type="Proteomes" id="UP000030816">
    <property type="component" value="Unassembled WGS sequence"/>
</dbReference>
<accession>A0A0B2WGU1</accession>
<evidence type="ECO:0000313" key="3">
    <source>
        <dbReference type="Proteomes" id="UP000030816"/>
    </source>
</evidence>
<dbReference type="OrthoDB" id="47059at2759"/>
<gene>
    <name evidence="2" type="ORF">MAM_06932</name>
</gene>
<dbReference type="EMBL" id="AZHE01000025">
    <property type="protein sequence ID" value="KHN95221.1"/>
    <property type="molecule type" value="Genomic_DNA"/>
</dbReference>
<reference evidence="2 3" key="1">
    <citation type="journal article" date="2014" name="Proc. Natl. Acad. Sci. U.S.A.">
        <title>Trajectory and genomic determinants of fungal-pathogen speciation and host adaptation.</title>
        <authorList>
            <person name="Hu X."/>
            <person name="Xiao G."/>
            <person name="Zheng P."/>
            <person name="Shang Y."/>
            <person name="Su Y."/>
            <person name="Zhang X."/>
            <person name="Liu X."/>
            <person name="Zhan S."/>
            <person name="St Leger R.J."/>
            <person name="Wang C."/>
        </authorList>
    </citation>
    <scope>NUCLEOTIDE SEQUENCE [LARGE SCALE GENOMIC DNA]</scope>
    <source>
        <strain evidence="2 3">ARSEF 1941</strain>
    </source>
</reference>
<proteinExistence type="predicted"/>
<name>A0A0B2WGU1_METAS</name>
<evidence type="ECO:0000259" key="1">
    <source>
        <dbReference type="Pfam" id="PF14310"/>
    </source>
</evidence>
<keyword evidence="3" id="KW-1185">Reference proteome</keyword>